<keyword evidence="2" id="KW-1185">Reference proteome</keyword>
<reference evidence="1" key="1">
    <citation type="journal article" date="2023" name="Plant J.">
        <title>Genome sequences and population genomics provide insights into the demographic history, inbreeding, and mutation load of two 'living fossil' tree species of Dipteronia.</title>
        <authorList>
            <person name="Feng Y."/>
            <person name="Comes H.P."/>
            <person name="Chen J."/>
            <person name="Zhu S."/>
            <person name="Lu R."/>
            <person name="Zhang X."/>
            <person name="Li P."/>
            <person name="Qiu J."/>
            <person name="Olsen K.M."/>
            <person name="Qiu Y."/>
        </authorList>
    </citation>
    <scope>NUCLEOTIDE SEQUENCE</scope>
    <source>
        <strain evidence="1">KIB01</strain>
    </source>
</reference>
<dbReference type="EMBL" id="JANJYI010000009">
    <property type="protein sequence ID" value="KAK2637435.1"/>
    <property type="molecule type" value="Genomic_DNA"/>
</dbReference>
<name>A0AAD9TL06_9ROSI</name>
<gene>
    <name evidence="1" type="ORF">Ddye_032227</name>
</gene>
<dbReference type="AlphaFoldDB" id="A0AAD9TL06"/>
<dbReference type="Proteomes" id="UP001280121">
    <property type="component" value="Unassembled WGS sequence"/>
</dbReference>
<protein>
    <submittedName>
        <fullName evidence="1">Uncharacterized protein</fullName>
    </submittedName>
</protein>
<comment type="caution">
    <text evidence="1">The sequence shown here is derived from an EMBL/GenBank/DDBJ whole genome shotgun (WGS) entry which is preliminary data.</text>
</comment>
<organism evidence="1 2">
    <name type="scientific">Dipteronia dyeriana</name>
    <dbReference type="NCBI Taxonomy" id="168575"/>
    <lineage>
        <taxon>Eukaryota</taxon>
        <taxon>Viridiplantae</taxon>
        <taxon>Streptophyta</taxon>
        <taxon>Embryophyta</taxon>
        <taxon>Tracheophyta</taxon>
        <taxon>Spermatophyta</taxon>
        <taxon>Magnoliopsida</taxon>
        <taxon>eudicotyledons</taxon>
        <taxon>Gunneridae</taxon>
        <taxon>Pentapetalae</taxon>
        <taxon>rosids</taxon>
        <taxon>malvids</taxon>
        <taxon>Sapindales</taxon>
        <taxon>Sapindaceae</taxon>
        <taxon>Hippocastanoideae</taxon>
        <taxon>Acereae</taxon>
        <taxon>Dipteronia</taxon>
    </lineage>
</organism>
<accession>A0AAD9TL06</accession>
<proteinExistence type="predicted"/>
<sequence length="168" mass="19076">MPTAVMARQRMGSGPSGKNVESSVGMVVMIVFLCYEVGLFDFVFDEASNNVRRLVKHLISGIDLFGKPRLGFGGFWFWSGFDLRVVVWMWELEWILISGDDYVGFDELMKQYKTKWGLRRERIASMAGSVKSMAVITGECKGNALRWSWQTIELHLNSDESTADESVM</sequence>
<evidence type="ECO:0000313" key="2">
    <source>
        <dbReference type="Proteomes" id="UP001280121"/>
    </source>
</evidence>
<evidence type="ECO:0000313" key="1">
    <source>
        <dbReference type="EMBL" id="KAK2637435.1"/>
    </source>
</evidence>